<evidence type="ECO:0000256" key="7">
    <source>
        <dbReference type="ARBA" id="ARBA00023125"/>
    </source>
</evidence>
<dbReference type="eggNOG" id="COG0550">
    <property type="taxonomic scope" value="Bacteria"/>
</dbReference>
<dbReference type="InterPro" id="IPR013825">
    <property type="entry name" value="Topo_IA_cen_sub2"/>
</dbReference>
<dbReference type="Proteomes" id="UP000016567">
    <property type="component" value="Unassembled WGS sequence"/>
</dbReference>
<dbReference type="InterPro" id="IPR023406">
    <property type="entry name" value="Topo_IA_AS"/>
</dbReference>
<dbReference type="Gene3D" id="2.70.20.10">
    <property type="entry name" value="Topoisomerase I, domain 3"/>
    <property type="match status" value="1"/>
</dbReference>
<dbReference type="InterPro" id="IPR000380">
    <property type="entry name" value="Topo_IA"/>
</dbReference>
<evidence type="ECO:0000256" key="10">
    <source>
        <dbReference type="ARBA" id="ARBA00031985"/>
    </source>
</evidence>
<evidence type="ECO:0000259" key="13">
    <source>
        <dbReference type="PROSITE" id="PS50880"/>
    </source>
</evidence>
<dbReference type="InterPro" id="IPR023405">
    <property type="entry name" value="Topo_IA_core_domain"/>
</dbReference>
<dbReference type="Gene3D" id="3.40.50.140">
    <property type="match status" value="1"/>
</dbReference>
<evidence type="ECO:0000256" key="5">
    <source>
        <dbReference type="ARBA" id="ARBA00022842"/>
    </source>
</evidence>
<dbReference type="OrthoDB" id="9803554at2"/>
<keyword evidence="5" id="KW-0460">Magnesium</keyword>
<dbReference type="PROSITE" id="PS52039">
    <property type="entry name" value="TOPO_IA_2"/>
    <property type="match status" value="1"/>
</dbReference>
<dbReference type="EMBL" id="BATL01000039">
    <property type="protein sequence ID" value="GAD76231.1"/>
    <property type="molecule type" value="Genomic_DNA"/>
</dbReference>
<dbReference type="PANTHER" id="PTHR11390:SF21">
    <property type="entry name" value="DNA TOPOISOMERASE 3-ALPHA"/>
    <property type="match status" value="1"/>
</dbReference>
<evidence type="ECO:0000256" key="12">
    <source>
        <dbReference type="ARBA" id="ARBA00032877"/>
    </source>
</evidence>
<evidence type="ECO:0000256" key="3">
    <source>
        <dbReference type="ARBA" id="ARBA00012891"/>
    </source>
</evidence>
<dbReference type="NCBIfam" id="NF005829">
    <property type="entry name" value="PRK07726.1"/>
    <property type="match status" value="1"/>
</dbReference>
<evidence type="ECO:0000313" key="15">
    <source>
        <dbReference type="EMBL" id="GAD76231.1"/>
    </source>
</evidence>
<evidence type="ECO:0000256" key="2">
    <source>
        <dbReference type="ARBA" id="ARBA00009446"/>
    </source>
</evidence>
<dbReference type="PANTHER" id="PTHR11390">
    <property type="entry name" value="PROKARYOTIC DNA TOPOISOMERASE"/>
    <property type="match status" value="1"/>
</dbReference>
<dbReference type="GO" id="GO:0006265">
    <property type="term" value="P:DNA topological change"/>
    <property type="evidence" value="ECO:0007669"/>
    <property type="project" value="InterPro"/>
</dbReference>
<comment type="catalytic activity">
    <reaction evidence="1">
        <text>ATP-independent breakage of single-stranded DNA, followed by passage and rejoining.</text>
        <dbReference type="EC" id="5.6.2.1"/>
    </reaction>
</comment>
<name>U3A8G4_9VIBR</name>
<dbReference type="PROSITE" id="PS00396">
    <property type="entry name" value="TOPO_IA_1"/>
    <property type="match status" value="1"/>
</dbReference>
<evidence type="ECO:0000256" key="6">
    <source>
        <dbReference type="ARBA" id="ARBA00023029"/>
    </source>
</evidence>
<dbReference type="InterPro" id="IPR003601">
    <property type="entry name" value="Topo_IA_2"/>
</dbReference>
<sequence length="743" mass="81711">MKVFLCEKPSQGRDIAKVLGCNQKLDGALQGNGAIVTWGVGHLFAQADPEHYDEAYQTWSLDLLPIIPAPWKSVVPADKKKQLAAVQRCLAKATEVVIATDPDREGEVIARDILEHHNYTGPVSRLWLSSLDEASIKKGLATLKPGHETKPLHQSGRARSRADWLIGMNFTRLCTVIGREAGYTNVLSVGRVQTPTLRIVVERDEAIAHFVPVPFYDVFVDAGFRAKWQVPESLADEANRCLSSAAAQNVVNQCQGQTAQVTDFETKRRKVSHPKLFHLGSLQKEMSAKHGHTAQQVLDAAQALYEKHKLTTYPRTDCDYLPLSQLAEAPLVLQALGDLDAYHSHCQQANPQIKSGCWNDKKVEQSAHHAIIPTFKKPSLEGLSEREKHVYQAIVERYLAQFFESAEDDITTINIRCGEHAFKASGKIERVAGWRVVLGKEAEAQDEEGTQTLPALSNGESVTISSAKVLNKKTSPPSAFSEGTLLDAMANIARSDTIPAQFKNILKETAGLGTQATRAGVLETLKKRGYVVNKGKKLISTDTGRALIHALPNELSSPAMTAIWEQALESIEQGAMPFDDFMANQEGFVRALVSKVKNGEVTLELPKVIQPIEPCPLCKGNMKLIQGKHSIWVCQAKDKCGLILDSVRSKPAKNAPCSCKQGVQVRKAGKNKGSWYWSCSAWKQGCQIRHFDDKGKIGNLTAPLPKGRGFLVRHAFTRLSVSTQPPIQSLPKLTPQALRFLCS</sequence>
<dbReference type="RefSeq" id="WP_021709981.1">
    <property type="nucleotide sequence ID" value="NZ_BAOB01000386.1"/>
</dbReference>
<evidence type="ECO:0000256" key="1">
    <source>
        <dbReference type="ARBA" id="ARBA00000213"/>
    </source>
</evidence>
<keyword evidence="4" id="KW-0479">Metal-binding</keyword>
<dbReference type="InterPro" id="IPR005738">
    <property type="entry name" value="TopoIII"/>
</dbReference>
<dbReference type="InterPro" id="IPR013824">
    <property type="entry name" value="Topo_IA_cen_sub1"/>
</dbReference>
<protein>
    <recommendedName>
        <fullName evidence="3">DNA topoisomerase</fullName>
        <ecNumber evidence="3">5.6.2.1</ecNumber>
    </recommendedName>
    <alternativeName>
        <fullName evidence="12">Omega-protein</fullName>
    </alternativeName>
    <alternativeName>
        <fullName evidence="11">Relaxing enzyme</fullName>
    </alternativeName>
    <alternativeName>
        <fullName evidence="9">Swivelase</fullName>
    </alternativeName>
    <alternativeName>
        <fullName evidence="10">Untwisting enzyme</fullName>
    </alternativeName>
</protein>
<feature type="domain" description="Topo IA-type catalytic" evidence="14">
    <location>
        <begin position="149"/>
        <end position="593"/>
    </location>
</feature>
<dbReference type="CDD" id="cd03362">
    <property type="entry name" value="TOPRIM_TopoIA_TopoIII"/>
    <property type="match status" value="1"/>
</dbReference>
<dbReference type="PROSITE" id="PS50880">
    <property type="entry name" value="TOPRIM"/>
    <property type="match status" value="1"/>
</dbReference>
<dbReference type="Gene3D" id="1.10.290.10">
    <property type="entry name" value="Topoisomerase I, domain 4"/>
    <property type="match status" value="1"/>
</dbReference>
<evidence type="ECO:0000256" key="11">
    <source>
        <dbReference type="ARBA" id="ARBA00032235"/>
    </source>
</evidence>
<proteinExistence type="inferred from homology"/>
<dbReference type="InterPro" id="IPR003602">
    <property type="entry name" value="Topo_IA_DNA-bd_dom"/>
</dbReference>
<keyword evidence="8 15" id="KW-0413">Isomerase</keyword>
<dbReference type="GO" id="GO:0003917">
    <property type="term" value="F:DNA topoisomerase type I (single strand cut, ATP-independent) activity"/>
    <property type="evidence" value="ECO:0007669"/>
    <property type="project" value="UniProtKB-EC"/>
</dbReference>
<comment type="caution">
    <text evidence="15">The sequence shown here is derived from an EMBL/GenBank/DDBJ whole genome shotgun (WGS) entry which is preliminary data.</text>
</comment>
<evidence type="ECO:0000256" key="9">
    <source>
        <dbReference type="ARBA" id="ARBA00030003"/>
    </source>
</evidence>
<dbReference type="GO" id="GO:0006281">
    <property type="term" value="P:DNA repair"/>
    <property type="evidence" value="ECO:0007669"/>
    <property type="project" value="TreeGrafter"/>
</dbReference>
<organism evidence="15 16">
    <name type="scientific">Vibrio azureus NBRC 104587</name>
    <dbReference type="NCBI Taxonomy" id="1219077"/>
    <lineage>
        <taxon>Bacteria</taxon>
        <taxon>Pseudomonadati</taxon>
        <taxon>Pseudomonadota</taxon>
        <taxon>Gammaproteobacteria</taxon>
        <taxon>Vibrionales</taxon>
        <taxon>Vibrionaceae</taxon>
        <taxon>Vibrio</taxon>
    </lineage>
</organism>
<evidence type="ECO:0000313" key="16">
    <source>
        <dbReference type="Proteomes" id="UP000016567"/>
    </source>
</evidence>
<dbReference type="InterPro" id="IPR013497">
    <property type="entry name" value="Topo_IA_cen"/>
</dbReference>
<dbReference type="NCBIfam" id="TIGR01056">
    <property type="entry name" value="topB"/>
    <property type="match status" value="1"/>
</dbReference>
<evidence type="ECO:0000256" key="8">
    <source>
        <dbReference type="ARBA" id="ARBA00023235"/>
    </source>
</evidence>
<dbReference type="STRING" id="1219077.VAZ01S_039_00560"/>
<dbReference type="Pfam" id="PF01751">
    <property type="entry name" value="Toprim"/>
    <property type="match status" value="1"/>
</dbReference>
<dbReference type="Gene3D" id="1.10.460.10">
    <property type="entry name" value="Topoisomerase I, domain 2"/>
    <property type="match status" value="1"/>
</dbReference>
<reference evidence="15 16" key="1">
    <citation type="submission" date="2013-09" db="EMBL/GenBank/DDBJ databases">
        <title>Whole genome shotgun sequence of Vibrio azureus NBRC 104587.</title>
        <authorList>
            <person name="Isaki S."/>
            <person name="Hosoyama A."/>
            <person name="Numata M."/>
            <person name="Hashimoto M."/>
            <person name="Hosoyama Y."/>
            <person name="Tsuchikane K."/>
            <person name="Noguchi M."/>
            <person name="Hirakata S."/>
            <person name="Ichikawa N."/>
            <person name="Ohji S."/>
            <person name="Yamazoe A."/>
            <person name="Fujita N."/>
        </authorList>
    </citation>
    <scope>NUCLEOTIDE SEQUENCE [LARGE SCALE GENOMIC DNA]</scope>
    <source>
        <strain evidence="15 16">NBRC 104587</strain>
    </source>
</reference>
<dbReference type="SMART" id="SM00493">
    <property type="entry name" value="TOPRIM"/>
    <property type="match status" value="1"/>
</dbReference>
<dbReference type="GO" id="GO:0006310">
    <property type="term" value="P:DNA recombination"/>
    <property type="evidence" value="ECO:0007669"/>
    <property type="project" value="TreeGrafter"/>
</dbReference>
<dbReference type="InterPro" id="IPR034144">
    <property type="entry name" value="TOPRIM_TopoIII"/>
</dbReference>
<comment type="similarity">
    <text evidence="2">Belongs to the type IA topoisomerase family.</text>
</comment>
<feature type="domain" description="Toprim" evidence="13">
    <location>
        <begin position="1"/>
        <end position="132"/>
    </location>
</feature>
<dbReference type="EC" id="5.6.2.1" evidence="3"/>
<dbReference type="GO" id="GO:0003677">
    <property type="term" value="F:DNA binding"/>
    <property type="evidence" value="ECO:0007669"/>
    <property type="project" value="UniProtKB-KW"/>
</dbReference>
<evidence type="ECO:0000256" key="4">
    <source>
        <dbReference type="ARBA" id="ARBA00022723"/>
    </source>
</evidence>
<dbReference type="SMART" id="SM00436">
    <property type="entry name" value="TOP1Bc"/>
    <property type="match status" value="1"/>
</dbReference>
<keyword evidence="7" id="KW-0238">DNA-binding</keyword>
<dbReference type="AlphaFoldDB" id="U3A8G4"/>
<evidence type="ECO:0000259" key="14">
    <source>
        <dbReference type="PROSITE" id="PS52039"/>
    </source>
</evidence>
<dbReference type="GO" id="GO:0043597">
    <property type="term" value="C:cytoplasmic replication fork"/>
    <property type="evidence" value="ECO:0007669"/>
    <property type="project" value="TreeGrafter"/>
</dbReference>
<dbReference type="PRINTS" id="PR00417">
    <property type="entry name" value="PRTPISMRASEI"/>
</dbReference>
<dbReference type="InterPro" id="IPR013826">
    <property type="entry name" value="Topo_IA_cen_sub3"/>
</dbReference>
<dbReference type="SMART" id="SM00437">
    <property type="entry name" value="TOP1Ac"/>
    <property type="match status" value="1"/>
</dbReference>
<keyword evidence="6" id="KW-0799">Topoisomerase</keyword>
<dbReference type="GO" id="GO:0046872">
    <property type="term" value="F:metal ion binding"/>
    <property type="evidence" value="ECO:0007669"/>
    <property type="project" value="UniProtKB-KW"/>
</dbReference>
<accession>U3A8G4</accession>
<dbReference type="Pfam" id="PF01131">
    <property type="entry name" value="Topoisom_bac"/>
    <property type="match status" value="1"/>
</dbReference>
<keyword evidence="16" id="KW-1185">Reference proteome</keyword>
<dbReference type="CDD" id="cd00186">
    <property type="entry name" value="TOP1Ac"/>
    <property type="match status" value="1"/>
</dbReference>
<dbReference type="InterPro" id="IPR006171">
    <property type="entry name" value="TOPRIM_dom"/>
</dbReference>
<gene>
    <name evidence="15" type="primary">topB</name>
    <name evidence="15" type="ORF">VAZ01S_039_00560</name>
</gene>
<dbReference type="SUPFAM" id="SSF56712">
    <property type="entry name" value="Prokaryotic type I DNA topoisomerase"/>
    <property type="match status" value="1"/>
</dbReference>